<dbReference type="Proteomes" id="UP000823486">
    <property type="component" value="Unassembled WGS sequence"/>
</dbReference>
<sequence>MDIETGEIIEVASYRTEAQQRAYQEHKKRESLISKSDAPFLFTQMDAIEGGLAKLNNKDLGYFLVMQTYIDYKNMLKVSADSKMPMTTLELQDVLKIKSDNTLRGLLKRLKDKGIVYQEKVELYGKSHKAYFISDEYCFRKGSGGANSKIKTDGAVKVFMDTLQAVYAQEEIQPADIGFMYKTIPFIHYDSNMLAVNPSEREYSQVKHLTIKDLADAVGLSREKTAIKLASIVWDNKFVFARIKTGYAKEYQIKVNPFVFYRKAGNPKTLGYEFYVTPDNVQ</sequence>
<evidence type="ECO:0000313" key="1">
    <source>
        <dbReference type="EMBL" id="MBM7691144.1"/>
    </source>
</evidence>
<dbReference type="EMBL" id="JAFBFI010000002">
    <property type="protein sequence ID" value="MBM7691144.1"/>
    <property type="molecule type" value="Genomic_DNA"/>
</dbReference>
<evidence type="ECO:0000313" key="2">
    <source>
        <dbReference type="Proteomes" id="UP000823486"/>
    </source>
</evidence>
<protein>
    <recommendedName>
        <fullName evidence="3">MarR family transcriptional regulator</fullName>
    </recommendedName>
</protein>
<name>A0ABS2QEL2_9BACI</name>
<organism evidence="1 2">
    <name type="scientific">Peribacillus deserti</name>
    <dbReference type="NCBI Taxonomy" id="673318"/>
    <lineage>
        <taxon>Bacteria</taxon>
        <taxon>Bacillati</taxon>
        <taxon>Bacillota</taxon>
        <taxon>Bacilli</taxon>
        <taxon>Bacillales</taxon>
        <taxon>Bacillaceae</taxon>
        <taxon>Peribacillus</taxon>
    </lineage>
</organism>
<keyword evidence="2" id="KW-1185">Reference proteome</keyword>
<comment type="caution">
    <text evidence="1">The sequence shown here is derived from an EMBL/GenBank/DDBJ whole genome shotgun (WGS) entry which is preliminary data.</text>
</comment>
<reference evidence="1 2" key="1">
    <citation type="submission" date="2021-01" db="EMBL/GenBank/DDBJ databases">
        <title>Genomic Encyclopedia of Type Strains, Phase IV (KMG-IV): sequencing the most valuable type-strain genomes for metagenomic binning, comparative biology and taxonomic classification.</title>
        <authorList>
            <person name="Goeker M."/>
        </authorList>
    </citation>
    <scope>NUCLEOTIDE SEQUENCE [LARGE SCALE GENOMIC DNA]</scope>
    <source>
        <strain evidence="1 2">DSM 105482</strain>
    </source>
</reference>
<proteinExistence type="predicted"/>
<accession>A0ABS2QEL2</accession>
<evidence type="ECO:0008006" key="3">
    <source>
        <dbReference type="Google" id="ProtNLM"/>
    </source>
</evidence>
<dbReference type="RefSeq" id="WP_204538162.1">
    <property type="nucleotide sequence ID" value="NZ_JAFBFI010000002.1"/>
</dbReference>
<gene>
    <name evidence="1" type="ORF">JOC77_000549</name>
</gene>